<protein>
    <submittedName>
        <fullName evidence="1">PIG-L family deacetylase</fullName>
    </submittedName>
</protein>
<reference evidence="1 2" key="1">
    <citation type="submission" date="2020-08" db="EMBL/GenBank/DDBJ databases">
        <title>Bridging the membrane lipid divide: bacteria of the FCB group superphylum have the potential to synthesize archaeal ether lipids.</title>
        <authorList>
            <person name="Villanueva L."/>
            <person name="Von Meijenfeldt F.A.B."/>
            <person name="Westbye A.B."/>
            <person name="Yadav S."/>
            <person name="Hopmans E.C."/>
            <person name="Dutilh B.E."/>
            <person name="Sinninghe Damste J.S."/>
        </authorList>
    </citation>
    <scope>NUCLEOTIDE SEQUENCE [LARGE SCALE GENOMIC DNA]</scope>
    <source>
        <strain evidence="1">NIOZ-UU36</strain>
    </source>
</reference>
<organism evidence="1 2">
    <name type="scientific">Candidatus Desulfolinea nitratireducens</name>
    <dbReference type="NCBI Taxonomy" id="2841698"/>
    <lineage>
        <taxon>Bacteria</taxon>
        <taxon>Bacillati</taxon>
        <taxon>Chloroflexota</taxon>
        <taxon>Anaerolineae</taxon>
        <taxon>Anaerolineales</taxon>
        <taxon>Anaerolineales incertae sedis</taxon>
        <taxon>Candidatus Desulfolinea</taxon>
    </lineage>
</organism>
<dbReference type="Gene3D" id="3.40.50.10320">
    <property type="entry name" value="LmbE-like"/>
    <property type="match status" value="1"/>
</dbReference>
<proteinExistence type="predicted"/>
<accession>A0A8J6NHI4</accession>
<dbReference type="Pfam" id="PF02585">
    <property type="entry name" value="PIG-L"/>
    <property type="match status" value="1"/>
</dbReference>
<sequence length="218" mass="24379">MRWIYLSPHLDDAILACGGLIYQQSQAGDTVEIWNLMSGMPSANAALSDLALSVQADWGTDTAKETLIMRLSEDRLAAQRAGAMPRYFDFLDCIYRHDADGEPLYTEDLFAGEFPAPPHPADDALIKRIALDLQENLLKGDVLVCPLTIGKHPDHLIVRQAAERTGHPLMYYADIPYALEHPEQHAEMTENLSAREYPIPEGEMQIWQEAVAAYESQN</sequence>
<dbReference type="InterPro" id="IPR003737">
    <property type="entry name" value="GlcNAc_PI_deacetylase-related"/>
</dbReference>
<dbReference type="InterPro" id="IPR024078">
    <property type="entry name" value="LmbE-like_dom_sf"/>
</dbReference>
<dbReference type="SUPFAM" id="SSF102588">
    <property type="entry name" value="LmbE-like"/>
    <property type="match status" value="1"/>
</dbReference>
<comment type="caution">
    <text evidence="1">The sequence shown here is derived from an EMBL/GenBank/DDBJ whole genome shotgun (WGS) entry which is preliminary data.</text>
</comment>
<evidence type="ECO:0000313" key="2">
    <source>
        <dbReference type="Proteomes" id="UP000614469"/>
    </source>
</evidence>
<gene>
    <name evidence="1" type="ORF">H8E29_01980</name>
</gene>
<feature type="non-terminal residue" evidence="1">
    <location>
        <position position="218"/>
    </location>
</feature>
<dbReference type="AlphaFoldDB" id="A0A8J6NHI4"/>
<dbReference type="EMBL" id="JACNJN010000037">
    <property type="protein sequence ID" value="MBC8334008.1"/>
    <property type="molecule type" value="Genomic_DNA"/>
</dbReference>
<name>A0A8J6NHI4_9CHLR</name>
<dbReference type="Proteomes" id="UP000614469">
    <property type="component" value="Unassembled WGS sequence"/>
</dbReference>
<evidence type="ECO:0000313" key="1">
    <source>
        <dbReference type="EMBL" id="MBC8334008.1"/>
    </source>
</evidence>